<evidence type="ECO:0000256" key="2">
    <source>
        <dbReference type="ARBA" id="ARBA00022980"/>
    </source>
</evidence>
<dbReference type="RefSeq" id="YP_009545256.1">
    <property type="nucleotide sequence ID" value="NC_040134.1"/>
</dbReference>
<gene>
    <name evidence="4" type="primary">rpl13</name>
</gene>
<evidence type="ECO:0000256" key="3">
    <source>
        <dbReference type="ARBA" id="ARBA00023274"/>
    </source>
</evidence>
<dbReference type="GO" id="GO:0003729">
    <property type="term" value="F:mRNA binding"/>
    <property type="evidence" value="ECO:0007669"/>
    <property type="project" value="TreeGrafter"/>
</dbReference>
<evidence type="ECO:0000256" key="1">
    <source>
        <dbReference type="ARBA" id="ARBA00006227"/>
    </source>
</evidence>
<dbReference type="GO" id="GO:0003735">
    <property type="term" value="F:structural constituent of ribosome"/>
    <property type="evidence" value="ECO:0007669"/>
    <property type="project" value="InterPro"/>
</dbReference>
<dbReference type="CDD" id="cd00392">
    <property type="entry name" value="Ribosomal_L13"/>
    <property type="match status" value="1"/>
</dbReference>
<accession>A0A3G2QZ51</accession>
<dbReference type="GeneID" id="38571734"/>
<keyword evidence="4" id="KW-0934">Plastid</keyword>
<comment type="similarity">
    <text evidence="1">Belongs to the universal ribosomal protein uL13 family.</text>
</comment>
<dbReference type="InterPro" id="IPR005822">
    <property type="entry name" value="Ribosomal_uL13"/>
</dbReference>
<sequence>MKTLFPKQECHVPKWFVIDATGKTLGRLSTEISKLLRGKETSFFTPGVNQGNYVVVLNANKIEISGKKENQKLYYRNSTRPGGLKKETFKQLKNRIPTRIIEQSVKGMLSKGVLARSYYRRLFVYCDNKINYSQISNDNPQAIPFDLCESYNWIKVT</sequence>
<dbReference type="GO" id="GO:0006412">
    <property type="term" value="P:translation"/>
    <property type="evidence" value="ECO:0007669"/>
    <property type="project" value="InterPro"/>
</dbReference>
<dbReference type="InterPro" id="IPR005823">
    <property type="entry name" value="Ribosomal_uL13_bac-type"/>
</dbReference>
<dbReference type="Gene3D" id="3.90.1180.10">
    <property type="entry name" value="Ribosomal protein L13"/>
    <property type="match status" value="1"/>
</dbReference>
<dbReference type="AlphaFoldDB" id="A0A3G2QZ51"/>
<dbReference type="NCBIfam" id="TIGR01066">
    <property type="entry name" value="rplM_bact"/>
    <property type="match status" value="1"/>
</dbReference>
<dbReference type="PANTHER" id="PTHR11545">
    <property type="entry name" value="RIBOSOMAL PROTEIN L13"/>
    <property type="match status" value="1"/>
</dbReference>
<name>A0A3G2QZ51_9STRA</name>
<dbReference type="PANTHER" id="PTHR11545:SF2">
    <property type="entry name" value="LARGE RIBOSOMAL SUBUNIT PROTEIN UL13M"/>
    <property type="match status" value="1"/>
</dbReference>
<keyword evidence="3" id="KW-0687">Ribonucleoprotein</keyword>
<proteinExistence type="inferred from homology"/>
<dbReference type="GO" id="GO:0022625">
    <property type="term" value="C:cytosolic large ribosomal subunit"/>
    <property type="evidence" value="ECO:0007669"/>
    <property type="project" value="TreeGrafter"/>
</dbReference>
<dbReference type="SUPFAM" id="SSF52161">
    <property type="entry name" value="Ribosomal protein L13"/>
    <property type="match status" value="1"/>
</dbReference>
<dbReference type="InterPro" id="IPR036899">
    <property type="entry name" value="Ribosomal_uL13_sf"/>
</dbReference>
<dbReference type="PIRSF" id="PIRSF002181">
    <property type="entry name" value="Ribosomal_L13"/>
    <property type="match status" value="1"/>
</dbReference>
<keyword evidence="2 4" id="KW-0689">Ribosomal protein</keyword>
<geneLocation type="plastid" evidence="4"/>
<protein>
    <submittedName>
        <fullName evidence="4">Ribosomal protein L13</fullName>
    </submittedName>
</protein>
<dbReference type="HAMAP" id="MF_01366">
    <property type="entry name" value="Ribosomal_uL13"/>
    <property type="match status" value="1"/>
</dbReference>
<dbReference type="EMBL" id="MH795130">
    <property type="protein sequence ID" value="AYO28410.1"/>
    <property type="molecule type" value="Genomic_DNA"/>
</dbReference>
<reference evidence="4" key="1">
    <citation type="submission" date="2018-08" db="EMBL/GenBank/DDBJ databases">
        <title>Comparative Plastid Genomics of Synurophyceae: Evolutionary Evidence of Lateral Gene Transfer and Inverted Repeat Dynamics.</title>
        <authorList>
            <person name="Kim J.I."/>
            <person name="Shin H."/>
            <person name="Skaloud P."/>
            <person name="Jung J."/>
            <person name="Yoon H.S."/>
            <person name="Archibald J.M."/>
            <person name="Shin W."/>
        </authorList>
    </citation>
    <scope>NUCLEOTIDE SEQUENCE</scope>
    <source>
        <strain evidence="4">FBCC200023</strain>
    </source>
</reference>
<dbReference type="Pfam" id="PF00572">
    <property type="entry name" value="Ribosomal_L13"/>
    <property type="match status" value="1"/>
</dbReference>
<dbReference type="GO" id="GO:0017148">
    <property type="term" value="P:negative regulation of translation"/>
    <property type="evidence" value="ECO:0007669"/>
    <property type="project" value="TreeGrafter"/>
</dbReference>
<organism evidence="4">
    <name type="scientific">Synura uvella</name>
    <dbReference type="NCBI Taxonomy" id="52557"/>
    <lineage>
        <taxon>Eukaryota</taxon>
        <taxon>Sar</taxon>
        <taxon>Stramenopiles</taxon>
        <taxon>Ochrophyta</taxon>
        <taxon>Synurophyceae</taxon>
        <taxon>Synurales</taxon>
        <taxon>Mallomonadaceae</taxon>
        <taxon>Synura</taxon>
    </lineage>
</organism>
<evidence type="ECO:0000313" key="4">
    <source>
        <dbReference type="EMBL" id="AYO28410.1"/>
    </source>
</evidence>